<evidence type="ECO:0000256" key="6">
    <source>
        <dbReference type="RuleBase" id="RU362125"/>
    </source>
</evidence>
<dbReference type="FunFam" id="2.40.110.10:FF:000011">
    <property type="entry name" value="Acyl-CoA dehydrogenase FadE34"/>
    <property type="match status" value="1"/>
</dbReference>
<accession>A0A1G5KMQ8</accession>
<dbReference type="Pfam" id="PF02771">
    <property type="entry name" value="Acyl-CoA_dh_N"/>
    <property type="match status" value="1"/>
</dbReference>
<keyword evidence="5 6" id="KW-0560">Oxidoreductase</keyword>
<feature type="domain" description="Acyl-CoA oxidase/dehydrogenase middle" evidence="8">
    <location>
        <begin position="125"/>
        <end position="219"/>
    </location>
</feature>
<feature type="domain" description="Acyl-CoA dehydrogenase/oxidase C-terminal" evidence="7">
    <location>
        <begin position="231"/>
        <end position="392"/>
    </location>
</feature>
<dbReference type="AlphaFoldDB" id="A0A1G5KMQ8"/>
<dbReference type="InterPro" id="IPR006091">
    <property type="entry name" value="Acyl-CoA_Oxase/DH_mid-dom"/>
</dbReference>
<dbReference type="RefSeq" id="WP_091137180.1">
    <property type="nucleotide sequence ID" value="NZ_FMVJ01000010.1"/>
</dbReference>
<dbReference type="InterPro" id="IPR013786">
    <property type="entry name" value="AcylCoA_DH/ox_N"/>
</dbReference>
<dbReference type="GO" id="GO:0050660">
    <property type="term" value="F:flavin adenine dinucleotide binding"/>
    <property type="evidence" value="ECO:0007669"/>
    <property type="project" value="InterPro"/>
</dbReference>
<evidence type="ECO:0000259" key="9">
    <source>
        <dbReference type="Pfam" id="PF02771"/>
    </source>
</evidence>
<evidence type="ECO:0000256" key="5">
    <source>
        <dbReference type="ARBA" id="ARBA00023002"/>
    </source>
</evidence>
<dbReference type="SUPFAM" id="SSF56645">
    <property type="entry name" value="Acyl-CoA dehydrogenase NM domain-like"/>
    <property type="match status" value="1"/>
</dbReference>
<evidence type="ECO:0000256" key="3">
    <source>
        <dbReference type="ARBA" id="ARBA00022630"/>
    </source>
</evidence>
<protein>
    <submittedName>
        <fullName evidence="10">Acyl-CoA dehydrogenase, N-terminal domain</fullName>
    </submittedName>
</protein>
<dbReference type="GO" id="GO:0016627">
    <property type="term" value="F:oxidoreductase activity, acting on the CH-CH group of donors"/>
    <property type="evidence" value="ECO:0007669"/>
    <property type="project" value="InterPro"/>
</dbReference>
<organism evidence="10 11">
    <name type="scientific">Microvirga guangxiensis</name>
    <dbReference type="NCBI Taxonomy" id="549386"/>
    <lineage>
        <taxon>Bacteria</taxon>
        <taxon>Pseudomonadati</taxon>
        <taxon>Pseudomonadota</taxon>
        <taxon>Alphaproteobacteria</taxon>
        <taxon>Hyphomicrobiales</taxon>
        <taxon>Methylobacteriaceae</taxon>
        <taxon>Microvirga</taxon>
    </lineage>
</organism>
<evidence type="ECO:0000256" key="1">
    <source>
        <dbReference type="ARBA" id="ARBA00001974"/>
    </source>
</evidence>
<evidence type="ECO:0000313" key="10">
    <source>
        <dbReference type="EMBL" id="SCZ01229.1"/>
    </source>
</evidence>
<keyword evidence="3 6" id="KW-0285">Flavoprotein</keyword>
<feature type="domain" description="Acyl-CoA dehydrogenase/oxidase N-terminal" evidence="9">
    <location>
        <begin position="6"/>
        <end position="119"/>
    </location>
</feature>
<keyword evidence="4 6" id="KW-0274">FAD</keyword>
<dbReference type="InterPro" id="IPR036250">
    <property type="entry name" value="AcylCo_DH-like_C"/>
</dbReference>
<comment type="similarity">
    <text evidence="2 6">Belongs to the acyl-CoA dehydrogenase family.</text>
</comment>
<evidence type="ECO:0000256" key="2">
    <source>
        <dbReference type="ARBA" id="ARBA00009347"/>
    </source>
</evidence>
<dbReference type="InterPro" id="IPR009075">
    <property type="entry name" value="AcylCo_DH/oxidase_C"/>
</dbReference>
<dbReference type="InterPro" id="IPR046373">
    <property type="entry name" value="Acyl-CoA_Oxase/DH_mid-dom_sf"/>
</dbReference>
<dbReference type="InterPro" id="IPR052161">
    <property type="entry name" value="Mycobact_Acyl-CoA_DH"/>
</dbReference>
<evidence type="ECO:0000256" key="4">
    <source>
        <dbReference type="ARBA" id="ARBA00022827"/>
    </source>
</evidence>
<dbReference type="Pfam" id="PF02770">
    <property type="entry name" value="Acyl-CoA_dh_M"/>
    <property type="match status" value="1"/>
</dbReference>
<dbReference type="Proteomes" id="UP000199569">
    <property type="component" value="Unassembled WGS sequence"/>
</dbReference>
<dbReference type="Pfam" id="PF00441">
    <property type="entry name" value="Acyl-CoA_dh_1"/>
    <property type="match status" value="1"/>
</dbReference>
<dbReference type="PANTHER" id="PTHR43292">
    <property type="entry name" value="ACYL-COA DEHYDROGENASE"/>
    <property type="match status" value="1"/>
</dbReference>
<sequence>MSALLTEKELAFREEVRAFLASELPDDISGWILSGELARREDTIAWARILHRRGWGGYTWPRKHSGPGFTPIQRYLFEDECAVAGAPEIVPFGLKMVAPVIMEFGSHWQREHFLPRIARLDDWWCQGYSEPGAGSDLASLRTRARRDGDFYIVDGQKTWTTEAHEADWIFCLVRTSTEARKQDGISFLLIDLKSPGITIRPIITFDGRHEINEVWFENVRVPIQNLVGEEGRGWTYAKYLLVHERLNFGGMGFCKREIGRLKRLAQGVRRNGGPVISDPAFRARLASLEMRLAALDMTNLRFLRAAERGETSELHPPYLKILSSHLQQDIAELQVRALGSFAMPTASSEFRNETVEDPEFAHVSPRYCNLRKTTIYAGSNEIQREIAAKHLLG</sequence>
<keyword evidence="11" id="KW-1185">Reference proteome</keyword>
<dbReference type="Gene3D" id="2.40.110.10">
    <property type="entry name" value="Butyryl-CoA Dehydrogenase, subunit A, domain 2"/>
    <property type="match status" value="1"/>
</dbReference>
<dbReference type="Gene3D" id="1.20.140.10">
    <property type="entry name" value="Butyryl-CoA Dehydrogenase, subunit A, domain 3"/>
    <property type="match status" value="1"/>
</dbReference>
<proteinExistence type="inferred from homology"/>
<comment type="cofactor">
    <cofactor evidence="1 6">
        <name>FAD</name>
        <dbReference type="ChEBI" id="CHEBI:57692"/>
    </cofactor>
</comment>
<dbReference type="InterPro" id="IPR037069">
    <property type="entry name" value="AcylCoA_DH/ox_N_sf"/>
</dbReference>
<dbReference type="PANTHER" id="PTHR43292:SF3">
    <property type="entry name" value="ACYL-COA DEHYDROGENASE FADE29"/>
    <property type="match status" value="1"/>
</dbReference>
<dbReference type="GO" id="GO:0005886">
    <property type="term" value="C:plasma membrane"/>
    <property type="evidence" value="ECO:0007669"/>
    <property type="project" value="TreeGrafter"/>
</dbReference>
<gene>
    <name evidence="10" type="ORF">SAMN02927923_03417</name>
</gene>
<dbReference type="OrthoDB" id="9775090at2"/>
<evidence type="ECO:0000259" key="7">
    <source>
        <dbReference type="Pfam" id="PF00441"/>
    </source>
</evidence>
<dbReference type="SUPFAM" id="SSF47203">
    <property type="entry name" value="Acyl-CoA dehydrogenase C-terminal domain-like"/>
    <property type="match status" value="1"/>
</dbReference>
<dbReference type="Gene3D" id="1.10.540.10">
    <property type="entry name" value="Acyl-CoA dehydrogenase/oxidase, N-terminal domain"/>
    <property type="match status" value="1"/>
</dbReference>
<reference evidence="10 11" key="1">
    <citation type="submission" date="2016-10" db="EMBL/GenBank/DDBJ databases">
        <authorList>
            <person name="de Groot N.N."/>
        </authorList>
    </citation>
    <scope>NUCLEOTIDE SEQUENCE [LARGE SCALE GENOMIC DNA]</scope>
    <source>
        <strain evidence="10 11">CGMCC 1.7666</strain>
    </source>
</reference>
<name>A0A1G5KMQ8_9HYPH</name>
<dbReference type="InterPro" id="IPR009100">
    <property type="entry name" value="AcylCoA_DH/oxidase_NM_dom_sf"/>
</dbReference>
<evidence type="ECO:0000259" key="8">
    <source>
        <dbReference type="Pfam" id="PF02770"/>
    </source>
</evidence>
<dbReference type="EMBL" id="FMVJ01000010">
    <property type="protein sequence ID" value="SCZ01229.1"/>
    <property type="molecule type" value="Genomic_DNA"/>
</dbReference>
<dbReference type="STRING" id="549386.SAMN02927923_03417"/>
<evidence type="ECO:0000313" key="11">
    <source>
        <dbReference type="Proteomes" id="UP000199569"/>
    </source>
</evidence>